<evidence type="ECO:0000259" key="7">
    <source>
        <dbReference type="PROSITE" id="PS50067"/>
    </source>
</evidence>
<feature type="region of interest" description="Disordered" evidence="6">
    <location>
        <begin position="699"/>
        <end position="719"/>
    </location>
</feature>
<dbReference type="Proteomes" id="UP000006671">
    <property type="component" value="Unassembled WGS sequence"/>
</dbReference>
<keyword evidence="9" id="KW-1185">Reference proteome</keyword>
<sequence>MSKSEGSDTIQVYCRIRPVSESHCQYSIEQTFDNAVLHFKKPRSDEAGYINNTIENYEYKYTGIFDQQVDQDEIFDRCAKKCVLSALEGYNSTIFAYGQSGSGKTYTMTGGDGSYEKRGIIPRAISLLFEESSNEGKRDREYTFSVSYMEIYKGFGYDLLNDKRDLMDIKELPETMLNESSTRSHCIFTVNIESKEPGSSVVKSSKLHMVDLAGSERPSKTNSTGKTLEEAKSINLSLYFLERFIMSISEGNDHIPWRDSLITTVLKDSIGGNCKTIMISTINPSYRHLSESVSTCKFSMRVASIKQNAVINEKVDPYVQIRKLKKKVEELEEELKYYRGEGQKREALDGNEKAIIKERVDEFLDDLDRDSSLNLGGDHLRIREAFLVLKSYVLDLRKRPKEATASKEKPVPQKTKPQPIQQAPPQQQVALSEDIQEKLKNLSVAIELRDIEIDILVSMLNKKQKNMSEVSIQTEISPSSQIVTTLPPPSPKRSMLHTFTNGNTSSMESIASMHRSVERKPIQDIVTKEVIKERIREKEKSILSQTGDNAPKFSNEKIAILADATGMRRRAEAFELFRQKYRNYNVIEKNKEALGEKIAFAKEMARDINDKRSVIEVLKNRLIQLRTERAAQNLVNKNAETDEEFPEEIELKKELLAEKDRHQDQCNQLKELKKEIEHLKRVLEMSRVRLQQDFENWYKTTNPYPEEDSPEESISSQVSATIRSNISQQYSNSSIPVSTLSFDSSSSPISSTLSTTTSSSSRPTVKQAWGVDSISPKNNVSSNLMTLRNNNQLPPQQQQQGFSEDNPFFKKLKEHVEQSSTLSSAAVNSSANTNSSKRVSLLQQAYKL</sequence>
<dbReference type="InterPro" id="IPR056524">
    <property type="entry name" value="KIF6/9_C"/>
</dbReference>
<keyword evidence="2 3" id="KW-0067">ATP-binding</keyword>
<dbReference type="GO" id="GO:0007018">
    <property type="term" value="P:microtubule-based movement"/>
    <property type="evidence" value="ECO:0007669"/>
    <property type="project" value="InterPro"/>
</dbReference>
<dbReference type="Gene3D" id="3.40.850.10">
    <property type="entry name" value="Kinesin motor domain"/>
    <property type="match status" value="2"/>
</dbReference>
<evidence type="ECO:0000256" key="2">
    <source>
        <dbReference type="ARBA" id="ARBA00022840"/>
    </source>
</evidence>
<dbReference type="Pfam" id="PF23735">
    <property type="entry name" value="KIF9"/>
    <property type="match status" value="1"/>
</dbReference>
<dbReference type="OrthoDB" id="3176171at2759"/>
<dbReference type="InterPro" id="IPR027417">
    <property type="entry name" value="P-loop_NTPase"/>
</dbReference>
<dbReference type="AlphaFoldDB" id="D2V707"/>
<evidence type="ECO:0000256" key="6">
    <source>
        <dbReference type="SAM" id="MobiDB-lite"/>
    </source>
</evidence>
<feature type="compositionally biased region" description="Low complexity" evidence="6">
    <location>
        <begin position="412"/>
        <end position="428"/>
    </location>
</feature>
<dbReference type="GO" id="GO:0003777">
    <property type="term" value="F:microtubule motor activity"/>
    <property type="evidence" value="ECO:0007669"/>
    <property type="project" value="InterPro"/>
</dbReference>
<feature type="compositionally biased region" description="Polar residues" evidence="6">
    <location>
        <begin position="775"/>
        <end position="788"/>
    </location>
</feature>
<dbReference type="PANTHER" id="PTHR47968">
    <property type="entry name" value="CENTROMERE PROTEIN E"/>
    <property type="match status" value="1"/>
</dbReference>
<evidence type="ECO:0000256" key="1">
    <source>
        <dbReference type="ARBA" id="ARBA00022741"/>
    </source>
</evidence>
<dbReference type="InterPro" id="IPR036961">
    <property type="entry name" value="Kinesin_motor_dom_sf"/>
</dbReference>
<evidence type="ECO:0000256" key="5">
    <source>
        <dbReference type="SAM" id="Coils"/>
    </source>
</evidence>
<dbReference type="InterPro" id="IPR019821">
    <property type="entry name" value="Kinesin_motor_CS"/>
</dbReference>
<protein>
    <recommendedName>
        <fullName evidence="4">Kinesin-like protein</fullName>
    </recommendedName>
</protein>
<evidence type="ECO:0000313" key="9">
    <source>
        <dbReference type="Proteomes" id="UP000006671"/>
    </source>
</evidence>
<organism evidence="9">
    <name type="scientific">Naegleria gruberi</name>
    <name type="common">Amoeba</name>
    <dbReference type="NCBI Taxonomy" id="5762"/>
    <lineage>
        <taxon>Eukaryota</taxon>
        <taxon>Discoba</taxon>
        <taxon>Heterolobosea</taxon>
        <taxon>Tetramitia</taxon>
        <taxon>Eutetramitia</taxon>
        <taxon>Vahlkampfiidae</taxon>
        <taxon>Naegleria</taxon>
    </lineage>
</organism>
<dbReference type="SMART" id="SM00129">
    <property type="entry name" value="KISc"/>
    <property type="match status" value="1"/>
</dbReference>
<accession>D2V707</accession>
<feature type="binding site" evidence="3">
    <location>
        <begin position="98"/>
        <end position="105"/>
    </location>
    <ligand>
        <name>ATP</name>
        <dbReference type="ChEBI" id="CHEBI:30616"/>
    </ligand>
</feature>
<name>D2V707_NAEGR</name>
<dbReference type="InterPro" id="IPR027640">
    <property type="entry name" value="Kinesin-like_fam"/>
</dbReference>
<evidence type="ECO:0000256" key="3">
    <source>
        <dbReference type="PROSITE-ProRule" id="PRU00283"/>
    </source>
</evidence>
<evidence type="ECO:0000313" key="8">
    <source>
        <dbReference type="EMBL" id="EFC47174.1"/>
    </source>
</evidence>
<dbReference type="GeneID" id="8848938"/>
<dbReference type="GO" id="GO:0005874">
    <property type="term" value="C:microtubule"/>
    <property type="evidence" value="ECO:0007669"/>
    <property type="project" value="UniProtKB-KW"/>
</dbReference>
<dbReference type="GO" id="GO:0008017">
    <property type="term" value="F:microtubule binding"/>
    <property type="evidence" value="ECO:0007669"/>
    <property type="project" value="InterPro"/>
</dbReference>
<feature type="compositionally biased region" description="Low complexity" evidence="6">
    <location>
        <begin position="737"/>
        <end position="761"/>
    </location>
</feature>
<feature type="region of interest" description="Disordered" evidence="6">
    <location>
        <begin position="737"/>
        <end position="803"/>
    </location>
</feature>
<feature type="coiled-coil region" evidence="5">
    <location>
        <begin position="652"/>
        <end position="689"/>
    </location>
</feature>
<evidence type="ECO:0000256" key="4">
    <source>
        <dbReference type="RuleBase" id="RU000394"/>
    </source>
</evidence>
<feature type="compositionally biased region" description="Low complexity" evidence="6">
    <location>
        <begin position="789"/>
        <end position="800"/>
    </location>
</feature>
<reference evidence="8 9" key="1">
    <citation type="journal article" date="2010" name="Cell">
        <title>The genome of Naegleria gruberi illuminates early eukaryotic versatility.</title>
        <authorList>
            <person name="Fritz-Laylin L.K."/>
            <person name="Prochnik S.E."/>
            <person name="Ginger M.L."/>
            <person name="Dacks J.B."/>
            <person name="Carpenter M.L."/>
            <person name="Field M.C."/>
            <person name="Kuo A."/>
            <person name="Paredez A."/>
            <person name="Chapman J."/>
            <person name="Pham J."/>
            <person name="Shu S."/>
            <person name="Neupane R."/>
            <person name="Cipriano M."/>
            <person name="Mancuso J."/>
            <person name="Tu H."/>
            <person name="Salamov A."/>
            <person name="Lindquist E."/>
            <person name="Shapiro H."/>
            <person name="Lucas S."/>
            <person name="Grigoriev I.V."/>
            <person name="Cande W.Z."/>
            <person name="Fulton C."/>
            <person name="Rokhsar D.S."/>
            <person name="Dawson S.C."/>
        </authorList>
    </citation>
    <scope>NUCLEOTIDE SEQUENCE [LARGE SCALE GENOMIC DNA]</scope>
    <source>
        <strain evidence="8 9">NEG-M</strain>
    </source>
</reference>
<feature type="domain" description="Kinesin motor" evidence="7">
    <location>
        <begin position="9"/>
        <end position="305"/>
    </location>
</feature>
<dbReference type="InterPro" id="IPR001752">
    <property type="entry name" value="Kinesin_motor_dom"/>
</dbReference>
<dbReference type="VEuPathDB" id="AmoebaDB:NAEGRDRAFT_47171"/>
<dbReference type="PANTHER" id="PTHR47968:SF67">
    <property type="entry name" value="KINESIN MOTOR DOMAIN-CONTAINING PROTEIN"/>
    <property type="match status" value="1"/>
</dbReference>
<keyword evidence="3 4" id="KW-0505">Motor protein</keyword>
<dbReference type="eggNOG" id="KOG4280">
    <property type="taxonomic scope" value="Eukaryota"/>
</dbReference>
<comment type="similarity">
    <text evidence="3 4">Belongs to the TRAFAC class myosin-kinesin ATPase superfamily. Kinesin family.</text>
</comment>
<feature type="region of interest" description="Disordered" evidence="6">
    <location>
        <begin position="400"/>
        <end position="428"/>
    </location>
</feature>
<dbReference type="Pfam" id="PF00225">
    <property type="entry name" value="Kinesin"/>
    <property type="match status" value="2"/>
</dbReference>
<keyword evidence="5" id="KW-0175">Coiled coil</keyword>
<dbReference type="InParanoid" id="D2V707"/>
<proteinExistence type="inferred from homology"/>
<dbReference type="PROSITE" id="PS00411">
    <property type="entry name" value="KINESIN_MOTOR_1"/>
    <property type="match status" value="1"/>
</dbReference>
<keyword evidence="1 3" id="KW-0547">Nucleotide-binding</keyword>
<dbReference type="EMBL" id="GG738855">
    <property type="protein sequence ID" value="EFC47174.1"/>
    <property type="molecule type" value="Genomic_DNA"/>
</dbReference>
<feature type="coiled-coil region" evidence="5">
    <location>
        <begin position="601"/>
        <end position="628"/>
    </location>
</feature>
<dbReference type="RefSeq" id="XP_002679918.1">
    <property type="nucleotide sequence ID" value="XM_002679872.1"/>
</dbReference>
<dbReference type="PRINTS" id="PR00380">
    <property type="entry name" value="KINESINHEAVY"/>
</dbReference>
<dbReference type="KEGG" id="ngr:NAEGRDRAFT_47171"/>
<gene>
    <name evidence="8" type="ORF">NAEGRDRAFT_47171</name>
</gene>
<dbReference type="STRING" id="5762.D2V707"/>
<dbReference type="GO" id="GO:0005524">
    <property type="term" value="F:ATP binding"/>
    <property type="evidence" value="ECO:0007669"/>
    <property type="project" value="UniProtKB-UniRule"/>
</dbReference>
<dbReference type="PROSITE" id="PS50067">
    <property type="entry name" value="KINESIN_MOTOR_2"/>
    <property type="match status" value="1"/>
</dbReference>
<dbReference type="SUPFAM" id="SSF52540">
    <property type="entry name" value="P-loop containing nucleoside triphosphate hydrolases"/>
    <property type="match status" value="1"/>
</dbReference>
<keyword evidence="4" id="KW-0493">Microtubule</keyword>
<feature type="compositionally biased region" description="Basic and acidic residues" evidence="6">
    <location>
        <begin position="400"/>
        <end position="411"/>
    </location>
</feature>